<dbReference type="Proteomes" id="UP000183809">
    <property type="component" value="Unassembled WGS sequence"/>
</dbReference>
<comment type="caution">
    <text evidence="17">The sequence shown here is derived from an EMBL/GenBank/DDBJ whole genome shotgun (WGS) entry which is preliminary data.</text>
</comment>
<evidence type="ECO:0000256" key="5">
    <source>
        <dbReference type="ARBA" id="ARBA00022801"/>
    </source>
</evidence>
<evidence type="ECO:0000256" key="10">
    <source>
        <dbReference type="ARBA" id="ARBA00048605"/>
    </source>
</evidence>
<keyword evidence="18" id="KW-1185">Reference proteome</keyword>
<dbReference type="GO" id="GO:0004571">
    <property type="term" value="F:mannosyl-oligosaccharide 1,2-alpha-mannosidase activity"/>
    <property type="evidence" value="ECO:0007669"/>
    <property type="project" value="UniProtKB-EC"/>
</dbReference>
<dbReference type="OrthoDB" id="8118055at2759"/>
<dbReference type="GO" id="GO:0005509">
    <property type="term" value="F:calcium ion binding"/>
    <property type="evidence" value="ECO:0007669"/>
    <property type="project" value="InterPro"/>
</dbReference>
<feature type="disulfide bond" evidence="13">
    <location>
        <begin position="332"/>
        <end position="361"/>
    </location>
</feature>
<feature type="active site" evidence="11">
    <location>
        <position position="409"/>
    </location>
</feature>
<dbReference type="EC" id="3.2.1.-" evidence="14"/>
<dbReference type="AlphaFoldDB" id="A0A1J9RHN8"/>
<evidence type="ECO:0000256" key="7">
    <source>
        <dbReference type="ARBA" id="ARBA00023180"/>
    </source>
</evidence>
<protein>
    <recommendedName>
        <fullName evidence="14">alpha-1,2-Mannosidase</fullName>
        <ecNumber evidence="14">3.2.1.-</ecNumber>
    </recommendedName>
</protein>
<comment type="similarity">
    <text evidence="3 14">Belongs to the glycosyl hydrolase 47 family.</text>
</comment>
<dbReference type="PANTHER" id="PTHR11742:SF101">
    <property type="entry name" value="MANNOSYL-OLIGOSACCHARIDE ALPHA-1,2-MANNOSIDASE 1B"/>
    <property type="match status" value="1"/>
</dbReference>
<dbReference type="PANTHER" id="PTHR11742">
    <property type="entry name" value="MANNOSYL-OLIGOSACCHARIDE ALPHA-1,2-MANNOSIDASE-RELATED"/>
    <property type="match status" value="1"/>
</dbReference>
<keyword evidence="12" id="KW-0479">Metal-binding</keyword>
<dbReference type="GO" id="GO:0005975">
    <property type="term" value="P:carbohydrate metabolic process"/>
    <property type="evidence" value="ECO:0007669"/>
    <property type="project" value="InterPro"/>
</dbReference>
<evidence type="ECO:0000256" key="9">
    <source>
        <dbReference type="ARBA" id="ARBA00047669"/>
    </source>
</evidence>
<evidence type="ECO:0000256" key="1">
    <source>
        <dbReference type="ARBA" id="ARBA00001913"/>
    </source>
</evidence>
<comment type="cofactor">
    <cofactor evidence="1 12">
        <name>Ca(2+)</name>
        <dbReference type="ChEBI" id="CHEBI:29108"/>
    </cofactor>
</comment>
<evidence type="ECO:0000313" key="17">
    <source>
        <dbReference type="EMBL" id="OJD32067.1"/>
    </source>
</evidence>
<keyword evidence="12" id="KW-0106">Calcium</keyword>
<evidence type="ECO:0000256" key="15">
    <source>
        <dbReference type="SAM" id="MobiDB-lite"/>
    </source>
</evidence>
<feature type="signal peptide" evidence="16">
    <location>
        <begin position="1"/>
        <end position="21"/>
    </location>
</feature>
<feature type="chain" id="PRO_5012656388" description="alpha-1,2-Mannosidase" evidence="16">
    <location>
        <begin position="22"/>
        <end position="586"/>
    </location>
</feature>
<evidence type="ECO:0000256" key="14">
    <source>
        <dbReference type="RuleBase" id="RU361193"/>
    </source>
</evidence>
<evidence type="ECO:0000256" key="2">
    <source>
        <dbReference type="ARBA" id="ARBA00004922"/>
    </source>
</evidence>
<accession>A0A1J9RHN8</accession>
<comment type="pathway">
    <text evidence="2">Protein modification; protein glycosylation.</text>
</comment>
<comment type="catalytic activity">
    <reaction evidence="10">
        <text>N(4)-(alpha-D-Man-(1-&gt;2)-alpha-D-Man-(1-&gt;2)-alpha-D-Man-(1-&gt;3)-[alpha-D-Man-(1-&gt;2)-alpha-D-Man-(1-&gt;3)-[alpha-D-Man-(1-&gt;2)-alpha-D-Man-(1-&gt;6)]-alpha-D-Man-(1-&gt;6)]-beta-D-Man-(1-&gt;4)-beta-D-GlcNAc-(1-&gt;4)-beta-D-GlcNAc)-L-asparaginyl-[protein] (N-glucan mannose isomer 9A1,2,3B1,2,3) + 4 H2O = N(4)-(alpha-D-Man-(1-&gt;3)-[alpha-D-Man-(1-&gt;3)-[alpha-D-Man-(1-&gt;6)]-alpha-D-Man-(1-&gt;6)]-beta-D-Man-(1-&gt;4)-beta-D-GlcNAc-(1-&gt;4)-beta-D-GlcNAc)-L-asparaginyl-[protein] (N-glucan mannose isomer 5A1,2) + 4 beta-D-mannose</text>
        <dbReference type="Rhea" id="RHEA:56008"/>
        <dbReference type="Rhea" id="RHEA-COMP:14356"/>
        <dbReference type="Rhea" id="RHEA-COMP:14367"/>
        <dbReference type="ChEBI" id="CHEBI:15377"/>
        <dbReference type="ChEBI" id="CHEBI:28563"/>
        <dbReference type="ChEBI" id="CHEBI:59087"/>
        <dbReference type="ChEBI" id="CHEBI:139493"/>
        <dbReference type="EC" id="3.2.1.113"/>
    </reaction>
</comment>
<dbReference type="UniPathway" id="UPA00378"/>
<evidence type="ECO:0000256" key="6">
    <source>
        <dbReference type="ARBA" id="ARBA00023157"/>
    </source>
</evidence>
<keyword evidence="8 14" id="KW-0326">Glycosidase</keyword>
<feature type="region of interest" description="Disordered" evidence="15">
    <location>
        <begin position="540"/>
        <end position="586"/>
    </location>
</feature>
<dbReference type="GO" id="GO:0036503">
    <property type="term" value="P:ERAD pathway"/>
    <property type="evidence" value="ECO:0007669"/>
    <property type="project" value="UniProtKB-ARBA"/>
</dbReference>
<dbReference type="FunFam" id="1.50.10.10:FF:000047">
    <property type="entry name" value="Mannosyl-oligosaccharide alpha-1,2-mannosidase"/>
    <property type="match status" value="1"/>
</dbReference>
<dbReference type="PRINTS" id="PR00747">
    <property type="entry name" value="GLYHDRLASE47"/>
</dbReference>
<keyword evidence="4 16" id="KW-0732">Signal</keyword>
<evidence type="ECO:0000256" key="8">
    <source>
        <dbReference type="ARBA" id="ARBA00023295"/>
    </source>
</evidence>
<dbReference type="SUPFAM" id="SSF48225">
    <property type="entry name" value="Seven-hairpin glycosidases"/>
    <property type="match status" value="1"/>
</dbReference>
<feature type="active site" evidence="11">
    <location>
        <position position="267"/>
    </location>
</feature>
<dbReference type="Pfam" id="PF01532">
    <property type="entry name" value="Glyco_hydro_47"/>
    <property type="match status" value="1"/>
</dbReference>
<comment type="catalytic activity">
    <reaction evidence="9">
        <text>N(4)-(alpha-D-Man-(1-&gt;2)-alpha-D-Man-(1-&gt;2)-alpha-D-Man-(1-&gt;3)-[alpha-D-Man-(1-&gt;3)-[alpha-D-Man-(1-&gt;2)-alpha-D-Man-(1-&gt;6)]-alpha-D-Man-(1-&gt;6)]-beta-D-Man-(1-&gt;4)-beta-D-GlcNAc-(1-&gt;4)-beta-D-GlcNAc)-L-asparaginyl-[protein] (N-glucan mannose isomer 8A1,2,3B1,3) + 3 H2O = N(4)-(alpha-D-Man-(1-&gt;3)-[alpha-D-Man-(1-&gt;3)-[alpha-D-Man-(1-&gt;6)]-alpha-D-Man-(1-&gt;6)]-beta-D-Man-(1-&gt;4)-beta-D-GlcNAc-(1-&gt;4)-beta-D-GlcNAc)-L-asparaginyl-[protein] (N-glucan mannose isomer 5A1,2) + 3 beta-D-mannose</text>
        <dbReference type="Rhea" id="RHEA:56028"/>
        <dbReference type="Rhea" id="RHEA-COMP:14358"/>
        <dbReference type="Rhea" id="RHEA-COMP:14367"/>
        <dbReference type="ChEBI" id="CHEBI:15377"/>
        <dbReference type="ChEBI" id="CHEBI:28563"/>
        <dbReference type="ChEBI" id="CHEBI:59087"/>
        <dbReference type="ChEBI" id="CHEBI:60628"/>
        <dbReference type="EC" id="3.2.1.113"/>
    </reaction>
</comment>
<proteinExistence type="inferred from homology"/>
<feature type="active site" description="Proton donor" evidence="11">
    <location>
        <position position="122"/>
    </location>
</feature>
<dbReference type="RefSeq" id="XP_020128327.1">
    <property type="nucleotide sequence ID" value="XM_020275815.1"/>
</dbReference>
<dbReference type="InterPro" id="IPR050749">
    <property type="entry name" value="Glycosyl_Hydrolase_47"/>
</dbReference>
<keyword evidence="7" id="KW-0325">Glycoprotein</keyword>
<organism evidence="17 18">
    <name type="scientific">Diplodia corticola</name>
    <dbReference type="NCBI Taxonomy" id="236234"/>
    <lineage>
        <taxon>Eukaryota</taxon>
        <taxon>Fungi</taxon>
        <taxon>Dikarya</taxon>
        <taxon>Ascomycota</taxon>
        <taxon>Pezizomycotina</taxon>
        <taxon>Dothideomycetes</taxon>
        <taxon>Dothideomycetes incertae sedis</taxon>
        <taxon>Botryosphaeriales</taxon>
        <taxon>Botryosphaeriaceae</taxon>
        <taxon>Diplodia</taxon>
    </lineage>
</organism>
<dbReference type="InterPro" id="IPR001382">
    <property type="entry name" value="Glyco_hydro_47"/>
</dbReference>
<name>A0A1J9RHN8_9PEZI</name>
<dbReference type="InterPro" id="IPR036026">
    <property type="entry name" value="Seven-hairpin_glycosidases"/>
</dbReference>
<evidence type="ECO:0000256" key="11">
    <source>
        <dbReference type="PIRSR" id="PIRSR601382-1"/>
    </source>
</evidence>
<feature type="active site" description="Proton donor" evidence="11">
    <location>
        <position position="375"/>
    </location>
</feature>
<evidence type="ECO:0000256" key="16">
    <source>
        <dbReference type="SAM" id="SignalP"/>
    </source>
</evidence>
<dbReference type="STRING" id="236234.A0A1J9RHN8"/>
<sequence length="586" mass="64153">MAPSLSRFLLLLAPQLLAAVALPRQAHHFQIRAEDTYAGKADAVKDAFNFAWNGYYTYAFPHDELHPVSNGFGDSRNGWGASAVDALSTALIMKDKEVVDQILAFIPTIDFTTTSDVVSLFETTIRYLGGMLSAYDLLTGPLSDLASDTSQVVALLAQSKTLADTLKYAFDTQSGVPYNNLWLDDMSNDGAQTNGLATVGTLVLEWTRLSDLLGDDEYAQLAQKAESYLLNPQPAYNEPWPGLVGTNIAIDDGSFTDASGGWNGGDDSFYEYLIKMYMYDPERFGEYKDRWILAVDSSIEHLASHPSSRPDLTYLAAFDGQSTVNLSQHLTCFDGGNFILGGNVLGRQDYIDFGLELVAGCRNTYTSTATGIGPETFSWNESNVPDDQLSFYNEHGFWIVTSSYDLRPEVLESYYYAFRQTRDPRYREWAWEAIVNINATARRGSGFSAVEDVNVAGGGTANDNQESFLFAEVMKYAYMIFADEAEWQVFGGPGGKNQWVFNTEAHPMKVAGQLVVRTKYDLPDTCVCVYVMTRERGTLSTSPSAVIQGTPSTSTPPSAGSGSPEGQASSDAQPSYATPSAVPDDL</sequence>
<dbReference type="GeneID" id="31016076"/>
<dbReference type="Gene3D" id="1.50.10.10">
    <property type="match status" value="1"/>
</dbReference>
<evidence type="ECO:0000256" key="13">
    <source>
        <dbReference type="PIRSR" id="PIRSR601382-3"/>
    </source>
</evidence>
<keyword evidence="6 13" id="KW-1015">Disulfide bond</keyword>
<dbReference type="GO" id="GO:0016020">
    <property type="term" value="C:membrane"/>
    <property type="evidence" value="ECO:0007669"/>
    <property type="project" value="InterPro"/>
</dbReference>
<evidence type="ECO:0000256" key="12">
    <source>
        <dbReference type="PIRSR" id="PIRSR601382-2"/>
    </source>
</evidence>
<dbReference type="GO" id="GO:0005783">
    <property type="term" value="C:endoplasmic reticulum"/>
    <property type="evidence" value="ECO:0007669"/>
    <property type="project" value="TreeGrafter"/>
</dbReference>
<evidence type="ECO:0000256" key="4">
    <source>
        <dbReference type="ARBA" id="ARBA00022729"/>
    </source>
</evidence>
<evidence type="ECO:0000256" key="3">
    <source>
        <dbReference type="ARBA" id="ARBA00007658"/>
    </source>
</evidence>
<keyword evidence="5 14" id="KW-0378">Hydrolase</keyword>
<evidence type="ECO:0000313" key="18">
    <source>
        <dbReference type="Proteomes" id="UP000183809"/>
    </source>
</evidence>
<feature type="binding site" evidence="12">
    <location>
        <position position="503"/>
    </location>
    <ligand>
        <name>Ca(2+)</name>
        <dbReference type="ChEBI" id="CHEBI:29108"/>
    </ligand>
</feature>
<dbReference type="EMBL" id="MNUE01000041">
    <property type="protein sequence ID" value="OJD32067.1"/>
    <property type="molecule type" value="Genomic_DNA"/>
</dbReference>
<feature type="compositionally biased region" description="Low complexity" evidence="15">
    <location>
        <begin position="548"/>
        <end position="570"/>
    </location>
</feature>
<gene>
    <name evidence="17" type="ORF">BKCO1_4100052</name>
</gene>
<dbReference type="InterPro" id="IPR012341">
    <property type="entry name" value="6hp_glycosidase-like_sf"/>
</dbReference>
<reference evidence="17 18" key="1">
    <citation type="submission" date="2016-10" db="EMBL/GenBank/DDBJ databases">
        <title>Proteomics and genomics reveal pathogen-plant mechanisms compatible with a hemibiotrophic lifestyle of Diplodia corticola.</title>
        <authorList>
            <person name="Fernandes I."/>
            <person name="De Jonge R."/>
            <person name="Van De Peer Y."/>
            <person name="Devreese B."/>
            <person name="Alves A."/>
            <person name="Esteves A.C."/>
        </authorList>
    </citation>
    <scope>NUCLEOTIDE SEQUENCE [LARGE SCALE GENOMIC DNA]</scope>
    <source>
        <strain evidence="17 18">CBS 112549</strain>
    </source>
</reference>